<dbReference type="Gramene" id="rna49443">
    <property type="protein sequence ID" value="RHN42935.1"/>
    <property type="gene ID" value="gene49443"/>
</dbReference>
<dbReference type="AlphaFoldDB" id="A0A396GVT8"/>
<dbReference type="EMBL" id="PSQE01000008">
    <property type="protein sequence ID" value="RHN42935.1"/>
    <property type="molecule type" value="Genomic_DNA"/>
</dbReference>
<name>A0A396GVT8_MEDTR</name>
<organism evidence="1 2">
    <name type="scientific">Medicago truncatula</name>
    <name type="common">Barrel medic</name>
    <name type="synonym">Medicago tribuloides</name>
    <dbReference type="NCBI Taxonomy" id="3880"/>
    <lineage>
        <taxon>Eukaryota</taxon>
        <taxon>Viridiplantae</taxon>
        <taxon>Streptophyta</taxon>
        <taxon>Embryophyta</taxon>
        <taxon>Tracheophyta</taxon>
        <taxon>Spermatophyta</taxon>
        <taxon>Magnoliopsida</taxon>
        <taxon>eudicotyledons</taxon>
        <taxon>Gunneridae</taxon>
        <taxon>Pentapetalae</taxon>
        <taxon>rosids</taxon>
        <taxon>fabids</taxon>
        <taxon>Fabales</taxon>
        <taxon>Fabaceae</taxon>
        <taxon>Papilionoideae</taxon>
        <taxon>50 kb inversion clade</taxon>
        <taxon>NPAAA clade</taxon>
        <taxon>Hologalegina</taxon>
        <taxon>IRL clade</taxon>
        <taxon>Trifolieae</taxon>
        <taxon>Medicago</taxon>
    </lineage>
</organism>
<reference evidence="2" key="1">
    <citation type="journal article" date="2018" name="Nat. Plants">
        <title>Whole-genome landscape of Medicago truncatula symbiotic genes.</title>
        <authorList>
            <person name="Pecrix Y."/>
            <person name="Staton S.E."/>
            <person name="Sallet E."/>
            <person name="Lelandais-Briere C."/>
            <person name="Moreau S."/>
            <person name="Carrere S."/>
            <person name="Blein T."/>
            <person name="Jardinaud M.F."/>
            <person name="Latrasse D."/>
            <person name="Zouine M."/>
            <person name="Zahm M."/>
            <person name="Kreplak J."/>
            <person name="Mayjonade B."/>
            <person name="Satge C."/>
            <person name="Perez M."/>
            <person name="Cauet S."/>
            <person name="Marande W."/>
            <person name="Chantry-Darmon C."/>
            <person name="Lopez-Roques C."/>
            <person name="Bouchez O."/>
            <person name="Berard A."/>
            <person name="Debelle F."/>
            <person name="Munos S."/>
            <person name="Bendahmane A."/>
            <person name="Berges H."/>
            <person name="Niebel A."/>
            <person name="Buitink J."/>
            <person name="Frugier F."/>
            <person name="Benhamed M."/>
            <person name="Crespi M."/>
            <person name="Gouzy J."/>
            <person name="Gamas P."/>
        </authorList>
    </citation>
    <scope>NUCLEOTIDE SEQUENCE [LARGE SCALE GENOMIC DNA]</scope>
    <source>
        <strain evidence="2">cv. Jemalong A17</strain>
    </source>
</reference>
<gene>
    <name evidence="1" type="ORF">MtrunA17_Chr8g0382371</name>
</gene>
<accession>A0A396GVT8</accession>
<evidence type="ECO:0000313" key="2">
    <source>
        <dbReference type="Proteomes" id="UP000265566"/>
    </source>
</evidence>
<evidence type="ECO:0000313" key="1">
    <source>
        <dbReference type="EMBL" id="RHN42935.1"/>
    </source>
</evidence>
<comment type="caution">
    <text evidence="1">The sequence shown here is derived from an EMBL/GenBank/DDBJ whole genome shotgun (WGS) entry which is preliminary data.</text>
</comment>
<protein>
    <submittedName>
        <fullName evidence="1">Uncharacterized protein</fullName>
    </submittedName>
</protein>
<dbReference type="Proteomes" id="UP000265566">
    <property type="component" value="Chromosome 8"/>
</dbReference>
<sequence>MNEDSLYPRGKNSLVGFALCVVLGRVDYTRTRGSKFTYRLSFESEGQRHFLPNHDLKSYFHWKGRDRFSVQDHTFLWKYQLDFERIGSKLFHAQHFAFEIHQDYHHHLRFQNHYLSGFQSTVKVKECGICPLYTK</sequence>
<proteinExistence type="predicted"/>